<evidence type="ECO:0000313" key="6">
    <source>
        <dbReference type="EMBL" id="KAI6647983.1"/>
    </source>
</evidence>
<proteinExistence type="predicted"/>
<sequence>MAENIKQLQADKGGVATGHRRDILIENLSERDCTLLVCPRCHGILREACLSSSGEQFCSCCEKGEEQSHPNIHVRNIVLSLKCSCPLYKRGCDWLGTLGECEKHLAVCDLVDEMCKLGCDIVLPRNEVHIHMSEKCLFREILCKYCQKELKFCDLSNHHEECQKIPLKCELNCGVVLCREDMPHHLNKDCGRMVEHCKLGCGIELPRDELDMHVNTKCVQRMIPCEHCHIGFKACDMSNHMEECPKMILSCELKCGKVACREDMARHIEEECVEKEVGCPFIKYKCELGLIKRKELYQHLEEKRTEHTELKLNAMEVIVMKQNDMMERLSKQTEMKLNAMEDIVMKQKETIKHLTHNVVTLYSLINTTKLQWRIANIDFPFKKEKLYHSQTWKIAAYDFRFKMHVSENLHINFNPPIVPKKDQLKWPFRVEFLTRLICHDNLGGTLEYCSELFQVGKTDYYSYHFWKNRNIATFSQAEINEGCCKDGGIDIEIFVNMR</sequence>
<evidence type="ECO:0000259" key="5">
    <source>
        <dbReference type="PROSITE" id="PS50145"/>
    </source>
</evidence>
<feature type="domain" description="TRAF-type" evidence="5">
    <location>
        <begin position="240"/>
        <end position="286"/>
    </location>
</feature>
<organism evidence="6 7">
    <name type="scientific">Oopsacas minuta</name>
    <dbReference type="NCBI Taxonomy" id="111878"/>
    <lineage>
        <taxon>Eukaryota</taxon>
        <taxon>Metazoa</taxon>
        <taxon>Porifera</taxon>
        <taxon>Hexactinellida</taxon>
        <taxon>Hexasterophora</taxon>
        <taxon>Lyssacinosida</taxon>
        <taxon>Leucopsacidae</taxon>
        <taxon>Oopsacas</taxon>
    </lineage>
</organism>
<evidence type="ECO:0000313" key="7">
    <source>
        <dbReference type="Proteomes" id="UP001165289"/>
    </source>
</evidence>
<dbReference type="InterPro" id="IPR001293">
    <property type="entry name" value="Znf_TRAF"/>
</dbReference>
<evidence type="ECO:0000256" key="3">
    <source>
        <dbReference type="ARBA" id="ARBA00022833"/>
    </source>
</evidence>
<keyword evidence="3 4" id="KW-0862">Zinc</keyword>
<feature type="zinc finger region" description="TRAF-type" evidence="4">
    <location>
        <begin position="158"/>
        <end position="210"/>
    </location>
</feature>
<keyword evidence="6" id="KW-0675">Receptor</keyword>
<dbReference type="Gene3D" id="3.30.40.10">
    <property type="entry name" value="Zinc/RING finger domain, C3HC4 (zinc finger)"/>
    <property type="match status" value="3"/>
</dbReference>
<dbReference type="EMBL" id="JAKMXF010000334">
    <property type="protein sequence ID" value="KAI6647983.1"/>
    <property type="molecule type" value="Genomic_DNA"/>
</dbReference>
<keyword evidence="1 4" id="KW-0479">Metal-binding</keyword>
<dbReference type="AlphaFoldDB" id="A0AAV7JGI7"/>
<feature type="zinc finger region" description="TRAF-type" evidence="4">
    <location>
        <begin position="104"/>
        <end position="150"/>
    </location>
</feature>
<accession>A0AAV7JGI7</accession>
<dbReference type="Proteomes" id="UP001165289">
    <property type="component" value="Unassembled WGS sequence"/>
</dbReference>
<name>A0AAV7JGI7_9METZ</name>
<feature type="domain" description="TRAF-type" evidence="5">
    <location>
        <begin position="104"/>
        <end position="150"/>
    </location>
</feature>
<dbReference type="GO" id="GO:0008270">
    <property type="term" value="F:zinc ion binding"/>
    <property type="evidence" value="ECO:0007669"/>
    <property type="project" value="UniProtKB-KW"/>
</dbReference>
<dbReference type="PROSITE" id="PS50145">
    <property type="entry name" value="ZF_TRAF"/>
    <property type="match status" value="3"/>
</dbReference>
<dbReference type="InterPro" id="IPR013083">
    <property type="entry name" value="Znf_RING/FYVE/PHD"/>
</dbReference>
<dbReference type="Pfam" id="PF02176">
    <property type="entry name" value="zf-TRAF"/>
    <property type="match status" value="2"/>
</dbReference>
<keyword evidence="7" id="KW-1185">Reference proteome</keyword>
<feature type="domain" description="TRAF-type" evidence="5">
    <location>
        <begin position="158"/>
        <end position="210"/>
    </location>
</feature>
<evidence type="ECO:0000256" key="1">
    <source>
        <dbReference type="ARBA" id="ARBA00022723"/>
    </source>
</evidence>
<dbReference type="PANTHER" id="PTHR10131">
    <property type="entry name" value="TNF RECEPTOR ASSOCIATED FACTOR"/>
    <property type="match status" value="1"/>
</dbReference>
<comment type="caution">
    <text evidence="6">The sequence shown here is derived from an EMBL/GenBank/DDBJ whole genome shotgun (WGS) entry which is preliminary data.</text>
</comment>
<keyword evidence="2 4" id="KW-0863">Zinc-finger</keyword>
<evidence type="ECO:0000256" key="4">
    <source>
        <dbReference type="PROSITE-ProRule" id="PRU00207"/>
    </source>
</evidence>
<evidence type="ECO:0000256" key="2">
    <source>
        <dbReference type="ARBA" id="ARBA00022771"/>
    </source>
</evidence>
<feature type="zinc finger region" description="TRAF-type" evidence="4">
    <location>
        <begin position="240"/>
        <end position="286"/>
    </location>
</feature>
<dbReference type="PANTHER" id="PTHR10131:SF94">
    <property type="entry name" value="TNF RECEPTOR-ASSOCIATED FACTOR 4"/>
    <property type="match status" value="1"/>
</dbReference>
<dbReference type="SUPFAM" id="SSF49599">
    <property type="entry name" value="TRAF domain-like"/>
    <property type="match status" value="2"/>
</dbReference>
<reference evidence="6 7" key="1">
    <citation type="journal article" date="2023" name="BMC Biol.">
        <title>The compact genome of the sponge Oopsacas minuta (Hexactinellida) is lacking key metazoan core genes.</title>
        <authorList>
            <person name="Santini S."/>
            <person name="Schenkelaars Q."/>
            <person name="Jourda C."/>
            <person name="Duchesne M."/>
            <person name="Belahbib H."/>
            <person name="Rocher C."/>
            <person name="Selva M."/>
            <person name="Riesgo A."/>
            <person name="Vervoort M."/>
            <person name="Leys S.P."/>
            <person name="Kodjabachian L."/>
            <person name="Le Bivic A."/>
            <person name="Borchiellini C."/>
            <person name="Claverie J.M."/>
            <person name="Renard E."/>
        </authorList>
    </citation>
    <scope>NUCLEOTIDE SEQUENCE [LARGE SCALE GENOMIC DNA]</scope>
    <source>
        <strain evidence="6">SPO-2</strain>
    </source>
</reference>
<gene>
    <name evidence="6" type="ORF">LOD99_8311</name>
</gene>
<protein>
    <submittedName>
        <fullName evidence="6">TNF receptor-associated factor 4</fullName>
    </submittedName>
</protein>